<dbReference type="InterPro" id="IPR057774">
    <property type="entry name" value="D8C_UMOD/GP2/OIT3-like"/>
</dbReference>
<feature type="non-terminal residue" evidence="4">
    <location>
        <position position="121"/>
    </location>
</feature>
<feature type="domain" description="UMOD/GP2/OIT3-like D8C" evidence="3">
    <location>
        <begin position="46"/>
        <end position="120"/>
    </location>
</feature>
<organism evidence="4 5">
    <name type="scientific">Paramuricea clavata</name>
    <name type="common">Red gorgonian</name>
    <name type="synonym">Violescent sea-whip</name>
    <dbReference type="NCBI Taxonomy" id="317549"/>
    <lineage>
        <taxon>Eukaryota</taxon>
        <taxon>Metazoa</taxon>
        <taxon>Cnidaria</taxon>
        <taxon>Anthozoa</taxon>
        <taxon>Octocorallia</taxon>
        <taxon>Malacalcyonacea</taxon>
        <taxon>Plexauridae</taxon>
        <taxon>Paramuricea</taxon>
    </lineage>
</organism>
<protein>
    <recommendedName>
        <fullName evidence="3">UMOD/GP2/OIT3-like D8C domain-containing protein</fullName>
    </recommendedName>
</protein>
<name>A0A6S7KMQ4_PARCT</name>
<proteinExistence type="predicted"/>
<evidence type="ECO:0000259" key="3">
    <source>
        <dbReference type="Pfam" id="PF23283"/>
    </source>
</evidence>
<dbReference type="PANTHER" id="PTHR36191">
    <property type="entry name" value="ENDO/EXONUCLEASE/PHOSPHATASE DOMAIN-CONTAINING PROTEIN-RELATED"/>
    <property type="match status" value="1"/>
</dbReference>
<evidence type="ECO:0000256" key="1">
    <source>
        <dbReference type="ARBA" id="ARBA00022729"/>
    </source>
</evidence>
<dbReference type="OrthoDB" id="5963120at2759"/>
<evidence type="ECO:0000313" key="4">
    <source>
        <dbReference type="EMBL" id="CAB4045478.1"/>
    </source>
</evidence>
<reference evidence="4" key="1">
    <citation type="submission" date="2020-04" db="EMBL/GenBank/DDBJ databases">
        <authorList>
            <person name="Alioto T."/>
            <person name="Alioto T."/>
            <person name="Gomez Garrido J."/>
        </authorList>
    </citation>
    <scope>NUCLEOTIDE SEQUENCE</scope>
    <source>
        <strain evidence="4">A484AB</strain>
    </source>
</reference>
<gene>
    <name evidence="4" type="ORF">PACLA_8A013647</name>
</gene>
<dbReference type="EMBL" id="CACRXK020039693">
    <property type="protein sequence ID" value="CAB4045478.1"/>
    <property type="molecule type" value="Genomic_DNA"/>
</dbReference>
<dbReference type="Pfam" id="PF23283">
    <property type="entry name" value="D8C_UMOD"/>
    <property type="match status" value="1"/>
</dbReference>
<dbReference type="AlphaFoldDB" id="A0A6S7KMQ4"/>
<keyword evidence="5" id="KW-1185">Reference proteome</keyword>
<dbReference type="PANTHER" id="PTHR36191:SF4">
    <property type="entry name" value="VWFD DOMAIN-CONTAINING PROTEIN"/>
    <property type="match status" value="1"/>
</dbReference>
<keyword evidence="1" id="KW-0732">Signal</keyword>
<comment type="caution">
    <text evidence="4">The sequence shown here is derived from an EMBL/GenBank/DDBJ whole genome shotgun (WGS) entry which is preliminary data.</text>
</comment>
<feature type="non-terminal residue" evidence="4">
    <location>
        <position position="1"/>
    </location>
</feature>
<keyword evidence="2" id="KW-1015">Disulfide bond</keyword>
<evidence type="ECO:0000313" key="5">
    <source>
        <dbReference type="Proteomes" id="UP001152795"/>
    </source>
</evidence>
<accession>A0A6S7KMQ4</accession>
<evidence type="ECO:0000256" key="2">
    <source>
        <dbReference type="ARBA" id="ARBA00023157"/>
    </source>
</evidence>
<sequence length="121" mass="13748">RQECSSYTLLNNQDRNIKYRSGSSSLLCDSSISTGWYRFGGDAGTQLSTTCIPRKQDFNNLKCRTHVVSWLNGTHPSVSDGKVTRRVCFSWDGRCCYATSVANLKTYIEVINCGYFYIYKL</sequence>
<dbReference type="Proteomes" id="UP001152795">
    <property type="component" value="Unassembled WGS sequence"/>
</dbReference>